<gene>
    <name evidence="1" type="ORF">SLEP1_g10463</name>
</gene>
<sequence length="36" mass="4397">MFLISISWGKSTRRTWRSYKKLLYLPLVLQQDQVIQ</sequence>
<evidence type="ECO:0000313" key="1">
    <source>
        <dbReference type="EMBL" id="GKU97298.1"/>
    </source>
</evidence>
<accession>A0AAV5I857</accession>
<dbReference type="EMBL" id="BPVZ01000011">
    <property type="protein sequence ID" value="GKU97298.1"/>
    <property type="molecule type" value="Genomic_DNA"/>
</dbReference>
<comment type="caution">
    <text evidence="1">The sequence shown here is derived from an EMBL/GenBank/DDBJ whole genome shotgun (WGS) entry which is preliminary data.</text>
</comment>
<dbReference type="AlphaFoldDB" id="A0AAV5I857"/>
<name>A0AAV5I857_9ROSI</name>
<protein>
    <submittedName>
        <fullName evidence="1">Uncharacterized protein</fullName>
    </submittedName>
</protein>
<proteinExistence type="predicted"/>
<organism evidence="1 2">
    <name type="scientific">Rubroshorea leprosula</name>
    <dbReference type="NCBI Taxonomy" id="152421"/>
    <lineage>
        <taxon>Eukaryota</taxon>
        <taxon>Viridiplantae</taxon>
        <taxon>Streptophyta</taxon>
        <taxon>Embryophyta</taxon>
        <taxon>Tracheophyta</taxon>
        <taxon>Spermatophyta</taxon>
        <taxon>Magnoliopsida</taxon>
        <taxon>eudicotyledons</taxon>
        <taxon>Gunneridae</taxon>
        <taxon>Pentapetalae</taxon>
        <taxon>rosids</taxon>
        <taxon>malvids</taxon>
        <taxon>Malvales</taxon>
        <taxon>Dipterocarpaceae</taxon>
        <taxon>Rubroshorea</taxon>
    </lineage>
</organism>
<keyword evidence="2" id="KW-1185">Reference proteome</keyword>
<evidence type="ECO:0000313" key="2">
    <source>
        <dbReference type="Proteomes" id="UP001054252"/>
    </source>
</evidence>
<dbReference type="Proteomes" id="UP001054252">
    <property type="component" value="Unassembled WGS sequence"/>
</dbReference>
<reference evidence="1 2" key="1">
    <citation type="journal article" date="2021" name="Commun. Biol.">
        <title>The genome of Shorea leprosula (Dipterocarpaceae) highlights the ecological relevance of drought in aseasonal tropical rainforests.</title>
        <authorList>
            <person name="Ng K.K.S."/>
            <person name="Kobayashi M.J."/>
            <person name="Fawcett J.A."/>
            <person name="Hatakeyama M."/>
            <person name="Paape T."/>
            <person name="Ng C.H."/>
            <person name="Ang C.C."/>
            <person name="Tnah L.H."/>
            <person name="Lee C.T."/>
            <person name="Nishiyama T."/>
            <person name="Sese J."/>
            <person name="O'Brien M.J."/>
            <person name="Copetti D."/>
            <person name="Mohd Noor M.I."/>
            <person name="Ong R.C."/>
            <person name="Putra M."/>
            <person name="Sireger I.Z."/>
            <person name="Indrioko S."/>
            <person name="Kosugi Y."/>
            <person name="Izuno A."/>
            <person name="Isagi Y."/>
            <person name="Lee S.L."/>
            <person name="Shimizu K.K."/>
        </authorList>
    </citation>
    <scope>NUCLEOTIDE SEQUENCE [LARGE SCALE GENOMIC DNA]</scope>
    <source>
        <strain evidence="1">214</strain>
    </source>
</reference>